<evidence type="ECO:0000256" key="1">
    <source>
        <dbReference type="SAM" id="MobiDB-lite"/>
    </source>
</evidence>
<keyword evidence="3" id="KW-1185">Reference proteome</keyword>
<protein>
    <submittedName>
        <fullName evidence="2">Uncharacterized protein</fullName>
    </submittedName>
</protein>
<proteinExistence type="predicted"/>
<evidence type="ECO:0000313" key="3">
    <source>
        <dbReference type="Proteomes" id="UP001055439"/>
    </source>
</evidence>
<dbReference type="Proteomes" id="UP001055439">
    <property type="component" value="Chromosome 4"/>
</dbReference>
<name>A0A9E7FM55_9LILI</name>
<accession>A0A9E7FM55</accession>
<dbReference type="EMBL" id="CP097506">
    <property type="protein sequence ID" value="URD96438.1"/>
    <property type="molecule type" value="Genomic_DNA"/>
</dbReference>
<sequence>MVGETSLESHGKRISRARSECRERKRDWGSTHNWLYRTCVWNAVLLRSLAALVTVKGNFSLRYRAMRWIDVDELMGFFPESSWIPF</sequence>
<feature type="compositionally biased region" description="Basic and acidic residues" evidence="1">
    <location>
        <begin position="7"/>
        <end position="27"/>
    </location>
</feature>
<reference evidence="2" key="1">
    <citation type="submission" date="2022-05" db="EMBL/GenBank/DDBJ databases">
        <title>The Musa troglodytarum L. genome provides insights into the mechanism of non-climacteric behaviour and enrichment of carotenoids.</title>
        <authorList>
            <person name="Wang J."/>
        </authorList>
    </citation>
    <scope>NUCLEOTIDE SEQUENCE</scope>
    <source>
        <tissue evidence="2">Leaf</tissue>
    </source>
</reference>
<gene>
    <name evidence="2" type="ORF">MUK42_11126</name>
</gene>
<dbReference type="AlphaFoldDB" id="A0A9E7FM55"/>
<evidence type="ECO:0000313" key="2">
    <source>
        <dbReference type="EMBL" id="URD96438.1"/>
    </source>
</evidence>
<feature type="region of interest" description="Disordered" evidence="1">
    <location>
        <begin position="1"/>
        <end position="27"/>
    </location>
</feature>
<organism evidence="2 3">
    <name type="scientific">Musa troglodytarum</name>
    <name type="common">fe'i banana</name>
    <dbReference type="NCBI Taxonomy" id="320322"/>
    <lineage>
        <taxon>Eukaryota</taxon>
        <taxon>Viridiplantae</taxon>
        <taxon>Streptophyta</taxon>
        <taxon>Embryophyta</taxon>
        <taxon>Tracheophyta</taxon>
        <taxon>Spermatophyta</taxon>
        <taxon>Magnoliopsida</taxon>
        <taxon>Liliopsida</taxon>
        <taxon>Zingiberales</taxon>
        <taxon>Musaceae</taxon>
        <taxon>Musa</taxon>
    </lineage>
</organism>